<dbReference type="RefSeq" id="WP_091356419.1">
    <property type="nucleotide sequence ID" value="NZ_AP025284.1"/>
</dbReference>
<proteinExistence type="inferred from homology"/>
<dbReference type="InterPro" id="IPR029063">
    <property type="entry name" value="SAM-dependent_MTases_sf"/>
</dbReference>
<evidence type="ECO:0000256" key="6">
    <source>
        <dbReference type="ARBA" id="ARBA00047422"/>
    </source>
</evidence>
<dbReference type="EMBL" id="FOGB01000004">
    <property type="protein sequence ID" value="SEQ48195.1"/>
    <property type="molecule type" value="Genomic_DNA"/>
</dbReference>
<organism evidence="8 9">
    <name type="scientific">Amphritea atlantica</name>
    <dbReference type="NCBI Taxonomy" id="355243"/>
    <lineage>
        <taxon>Bacteria</taxon>
        <taxon>Pseudomonadati</taxon>
        <taxon>Pseudomonadota</taxon>
        <taxon>Gammaproteobacteria</taxon>
        <taxon>Oceanospirillales</taxon>
        <taxon>Oceanospirillaceae</taxon>
        <taxon>Amphritea</taxon>
    </lineage>
</organism>
<dbReference type="GO" id="GO:0009307">
    <property type="term" value="P:DNA restriction-modification system"/>
    <property type="evidence" value="ECO:0007669"/>
    <property type="project" value="UniProtKB-KW"/>
</dbReference>
<comment type="catalytic activity">
    <reaction evidence="6">
        <text>a 2'-deoxycytidine in DNA + S-adenosyl-L-methionine = a 5-methyl-2'-deoxycytidine in DNA + S-adenosyl-L-homocysteine + H(+)</text>
        <dbReference type="Rhea" id="RHEA:13681"/>
        <dbReference type="Rhea" id="RHEA-COMP:11369"/>
        <dbReference type="Rhea" id="RHEA-COMP:11370"/>
        <dbReference type="ChEBI" id="CHEBI:15378"/>
        <dbReference type="ChEBI" id="CHEBI:57856"/>
        <dbReference type="ChEBI" id="CHEBI:59789"/>
        <dbReference type="ChEBI" id="CHEBI:85452"/>
        <dbReference type="ChEBI" id="CHEBI:85454"/>
        <dbReference type="EC" id="2.1.1.37"/>
    </reaction>
</comment>
<accession>A0A1H9GDH1</accession>
<dbReference type="PRINTS" id="PR00105">
    <property type="entry name" value="C5METTRFRASE"/>
</dbReference>
<dbReference type="AlphaFoldDB" id="A0A1H9GDH1"/>
<evidence type="ECO:0000256" key="5">
    <source>
        <dbReference type="ARBA" id="ARBA00022747"/>
    </source>
</evidence>
<evidence type="ECO:0000256" key="1">
    <source>
        <dbReference type="ARBA" id="ARBA00011975"/>
    </source>
</evidence>
<keyword evidence="9" id="KW-1185">Reference proteome</keyword>
<dbReference type="InterPro" id="IPR050390">
    <property type="entry name" value="C5-Methyltransferase"/>
</dbReference>
<gene>
    <name evidence="8" type="ORF">SAMN03080615_01623</name>
</gene>
<keyword evidence="2 7" id="KW-0489">Methyltransferase</keyword>
<keyword evidence="5" id="KW-0680">Restriction system</keyword>
<dbReference type="SUPFAM" id="SSF53335">
    <property type="entry name" value="S-adenosyl-L-methionine-dependent methyltransferases"/>
    <property type="match status" value="1"/>
</dbReference>
<dbReference type="Gene3D" id="3.40.50.150">
    <property type="entry name" value="Vaccinia Virus protein VP39"/>
    <property type="match status" value="1"/>
</dbReference>
<dbReference type="Proteomes" id="UP000198749">
    <property type="component" value="Unassembled WGS sequence"/>
</dbReference>
<dbReference type="InterPro" id="IPR001525">
    <property type="entry name" value="C5_MeTfrase"/>
</dbReference>
<dbReference type="PANTHER" id="PTHR10629:SF52">
    <property type="entry name" value="DNA (CYTOSINE-5)-METHYLTRANSFERASE 1"/>
    <property type="match status" value="1"/>
</dbReference>
<evidence type="ECO:0000256" key="4">
    <source>
        <dbReference type="ARBA" id="ARBA00022691"/>
    </source>
</evidence>
<evidence type="ECO:0000256" key="7">
    <source>
        <dbReference type="PROSITE-ProRule" id="PRU01016"/>
    </source>
</evidence>
<sequence>MNAATGFRMHPQPDFNFGELVVDNFAGGGGASTGIELAMGRSVDIAINHDIDAIRMHETNHPHTRHYCESVWDIDPRKVTAGQPVGLAWFSPDCKHFSKAKGGKPVEKAIRGLAWVAVRWAATVKPRIIMLENVEEFKTWGPLTRDGKPCKKQTGKTFRSFTNALKRLGYDVEFKELRACDYGAPTIRKRLFMVARRDNQPIQWPTPTHGDPASPEVKAGILKPYRTAADIIDWSLPCPSIFERKKPLAENTLRRIARGIQKFVVDNPTPFIVTCNHSGNGFRGQSIDQPFKTVTASRDAHGVVDATLMPFITEYANSSSQRNMPSDEPLRTICAQVKGGHFAVVAPIIERTFSNSEGNAADAPLGTITAGGGGKAALCAAFLSKYYGPKSPNEIRGQQPEQPIHTITTGNRHSLITSNLIKLRGTSQHGQPTDEPLPTITAGGNHVGEVRAFLLKYYGNEKTGVNITEPMHTVPTRDRFGLVTVHGEDYQIVDIGMRMLQPHELFAAQGFPADYIIDRDHTGKTFSKDKQVARCGNSVCPDIARALVQANMTETSRETVAA</sequence>
<evidence type="ECO:0000256" key="2">
    <source>
        <dbReference type="ARBA" id="ARBA00022603"/>
    </source>
</evidence>
<dbReference type="EC" id="2.1.1.37" evidence="1"/>
<feature type="active site" evidence="7">
    <location>
        <position position="94"/>
    </location>
</feature>
<comment type="similarity">
    <text evidence="7">Belongs to the class I-like SAM-binding methyltransferase superfamily. C5-methyltransferase family.</text>
</comment>
<keyword evidence="4 7" id="KW-0949">S-adenosyl-L-methionine</keyword>
<name>A0A1H9GDH1_9GAMM</name>
<dbReference type="PROSITE" id="PS51679">
    <property type="entry name" value="SAM_MT_C5"/>
    <property type="match status" value="1"/>
</dbReference>
<dbReference type="GO" id="GO:0003677">
    <property type="term" value="F:DNA binding"/>
    <property type="evidence" value="ECO:0007669"/>
    <property type="project" value="TreeGrafter"/>
</dbReference>
<dbReference type="PANTHER" id="PTHR10629">
    <property type="entry name" value="CYTOSINE-SPECIFIC METHYLTRANSFERASE"/>
    <property type="match status" value="1"/>
</dbReference>
<dbReference type="GO" id="GO:0032259">
    <property type="term" value="P:methylation"/>
    <property type="evidence" value="ECO:0007669"/>
    <property type="project" value="UniProtKB-KW"/>
</dbReference>
<dbReference type="GO" id="GO:0044027">
    <property type="term" value="P:negative regulation of gene expression via chromosomal CpG island methylation"/>
    <property type="evidence" value="ECO:0007669"/>
    <property type="project" value="TreeGrafter"/>
</dbReference>
<keyword evidence="3 7" id="KW-0808">Transferase</keyword>
<protein>
    <recommendedName>
        <fullName evidence="1">DNA (cytosine-5-)-methyltransferase</fullName>
        <ecNumber evidence="1">2.1.1.37</ecNumber>
    </recommendedName>
</protein>
<evidence type="ECO:0000256" key="3">
    <source>
        <dbReference type="ARBA" id="ARBA00022679"/>
    </source>
</evidence>
<evidence type="ECO:0000313" key="9">
    <source>
        <dbReference type="Proteomes" id="UP000198749"/>
    </source>
</evidence>
<evidence type="ECO:0000313" key="8">
    <source>
        <dbReference type="EMBL" id="SEQ48195.1"/>
    </source>
</evidence>
<dbReference type="Gene3D" id="3.90.120.10">
    <property type="entry name" value="DNA Methylase, subunit A, domain 2"/>
    <property type="match status" value="1"/>
</dbReference>
<dbReference type="STRING" id="355243.SAMN03080615_01623"/>
<dbReference type="Pfam" id="PF00145">
    <property type="entry name" value="DNA_methylase"/>
    <property type="match status" value="2"/>
</dbReference>
<dbReference type="GO" id="GO:0003886">
    <property type="term" value="F:DNA (cytosine-5-)-methyltransferase activity"/>
    <property type="evidence" value="ECO:0007669"/>
    <property type="project" value="UniProtKB-EC"/>
</dbReference>
<dbReference type="OrthoDB" id="9813719at2"/>
<reference evidence="9" key="1">
    <citation type="submission" date="2016-10" db="EMBL/GenBank/DDBJ databases">
        <authorList>
            <person name="Varghese N."/>
            <person name="Submissions S."/>
        </authorList>
    </citation>
    <scope>NUCLEOTIDE SEQUENCE [LARGE SCALE GENOMIC DNA]</scope>
    <source>
        <strain evidence="9">DSM 18887</strain>
    </source>
</reference>